<dbReference type="VEuPathDB" id="FungiDB:GGTG_13530"/>
<accession>J3PJ48</accession>
<evidence type="ECO:0000313" key="3">
    <source>
        <dbReference type="EMBL" id="EJT68942.1"/>
    </source>
</evidence>
<dbReference type="GeneID" id="20353988"/>
<reference evidence="3" key="2">
    <citation type="submission" date="2010-07" db="EMBL/GenBank/DDBJ databases">
        <authorList>
            <consortium name="The Broad Institute Genome Sequencing Platform"/>
            <consortium name="Broad Institute Genome Sequencing Center for Infectious Disease"/>
            <person name="Ma L.-J."/>
            <person name="Dead R."/>
            <person name="Young S."/>
            <person name="Zeng Q."/>
            <person name="Koehrsen M."/>
            <person name="Alvarado L."/>
            <person name="Berlin A."/>
            <person name="Chapman S.B."/>
            <person name="Chen Z."/>
            <person name="Freedman E."/>
            <person name="Gellesch M."/>
            <person name="Goldberg J."/>
            <person name="Griggs A."/>
            <person name="Gujja S."/>
            <person name="Heilman E.R."/>
            <person name="Heiman D."/>
            <person name="Hepburn T."/>
            <person name="Howarth C."/>
            <person name="Jen D."/>
            <person name="Larson L."/>
            <person name="Mehta T."/>
            <person name="Neiman D."/>
            <person name="Pearson M."/>
            <person name="Roberts A."/>
            <person name="Saif S."/>
            <person name="Shea T."/>
            <person name="Shenoy N."/>
            <person name="Sisk P."/>
            <person name="Stolte C."/>
            <person name="Sykes S."/>
            <person name="Walk T."/>
            <person name="White J."/>
            <person name="Yandava C."/>
            <person name="Haas B."/>
            <person name="Nusbaum C."/>
            <person name="Birren B."/>
        </authorList>
    </citation>
    <scope>NUCLEOTIDE SEQUENCE</scope>
    <source>
        <strain evidence="3">R3-111a-1</strain>
    </source>
</reference>
<dbReference type="PROSITE" id="PS51184">
    <property type="entry name" value="JMJC"/>
    <property type="match status" value="1"/>
</dbReference>
<proteinExistence type="predicted"/>
<gene>
    <name evidence="4" type="primary">20353988</name>
    <name evidence="3" type="ORF">GGTG_13530</name>
</gene>
<dbReference type="Gene3D" id="2.60.120.650">
    <property type="entry name" value="Cupin"/>
    <property type="match status" value="1"/>
</dbReference>
<evidence type="ECO:0000313" key="4">
    <source>
        <dbReference type="EnsemblFungi" id="EJT68942"/>
    </source>
</evidence>
<reference evidence="4" key="4">
    <citation type="journal article" date="2015" name="G3 (Bethesda)">
        <title>Genome sequences of three phytopathogenic species of the Magnaporthaceae family of fungi.</title>
        <authorList>
            <person name="Okagaki L.H."/>
            <person name="Nunes C.C."/>
            <person name="Sailsbery J."/>
            <person name="Clay B."/>
            <person name="Brown D."/>
            <person name="John T."/>
            <person name="Oh Y."/>
            <person name="Young N."/>
            <person name="Fitzgerald M."/>
            <person name="Haas B.J."/>
            <person name="Zeng Q."/>
            <person name="Young S."/>
            <person name="Adiconis X."/>
            <person name="Fan L."/>
            <person name="Levin J.Z."/>
            <person name="Mitchell T.K."/>
            <person name="Okubara P.A."/>
            <person name="Farman M.L."/>
            <person name="Kohn L.M."/>
            <person name="Birren B."/>
            <person name="Ma L.-J."/>
            <person name="Dean R.A."/>
        </authorList>
    </citation>
    <scope>NUCLEOTIDE SEQUENCE</scope>
    <source>
        <strain evidence="4">R3-111a-1</strain>
    </source>
</reference>
<dbReference type="SMART" id="SM00558">
    <property type="entry name" value="JmjC"/>
    <property type="match status" value="1"/>
</dbReference>
<dbReference type="PANTHER" id="PTHR10694">
    <property type="entry name" value="LYSINE-SPECIFIC DEMETHYLASE"/>
    <property type="match status" value="1"/>
</dbReference>
<dbReference type="GO" id="GO:0032452">
    <property type="term" value="F:histone demethylase activity"/>
    <property type="evidence" value="ECO:0007669"/>
    <property type="project" value="TreeGrafter"/>
</dbReference>
<feature type="compositionally biased region" description="Low complexity" evidence="1">
    <location>
        <begin position="242"/>
        <end position="273"/>
    </location>
</feature>
<feature type="region of interest" description="Disordered" evidence="1">
    <location>
        <begin position="359"/>
        <end position="400"/>
    </location>
</feature>
<dbReference type="GO" id="GO:0010468">
    <property type="term" value="P:regulation of gene expression"/>
    <property type="evidence" value="ECO:0007669"/>
    <property type="project" value="TreeGrafter"/>
</dbReference>
<reference evidence="4" key="5">
    <citation type="submission" date="2018-04" db="UniProtKB">
        <authorList>
            <consortium name="EnsemblFungi"/>
        </authorList>
    </citation>
    <scope>IDENTIFICATION</scope>
    <source>
        <strain evidence="4">R3-111a-1</strain>
    </source>
</reference>
<dbReference type="AlphaFoldDB" id="J3PJ48"/>
<dbReference type="RefSeq" id="XP_009229705.1">
    <property type="nucleotide sequence ID" value="XM_009231441.1"/>
</dbReference>
<dbReference type="SUPFAM" id="SSF51197">
    <property type="entry name" value="Clavaminate synthase-like"/>
    <property type="match status" value="1"/>
</dbReference>
<feature type="compositionally biased region" description="Polar residues" evidence="1">
    <location>
        <begin position="372"/>
        <end position="389"/>
    </location>
</feature>
<feature type="compositionally biased region" description="Pro residues" evidence="1">
    <location>
        <begin position="180"/>
        <end position="189"/>
    </location>
</feature>
<protein>
    <recommendedName>
        <fullName evidence="2">JmjC domain-containing protein</fullName>
    </recommendedName>
</protein>
<name>J3PJ48_GAET3</name>
<evidence type="ECO:0000256" key="1">
    <source>
        <dbReference type="SAM" id="MobiDB-lite"/>
    </source>
</evidence>
<dbReference type="EnsemblFungi" id="EJT68942">
    <property type="protein sequence ID" value="EJT68942"/>
    <property type="gene ID" value="GGTG_13530"/>
</dbReference>
<evidence type="ECO:0000259" key="2">
    <source>
        <dbReference type="PROSITE" id="PS51184"/>
    </source>
</evidence>
<feature type="region of interest" description="Disordered" evidence="1">
    <location>
        <begin position="145"/>
        <end position="344"/>
    </location>
</feature>
<dbReference type="GO" id="GO:0005634">
    <property type="term" value="C:nucleus"/>
    <property type="evidence" value="ECO:0007669"/>
    <property type="project" value="TreeGrafter"/>
</dbReference>
<dbReference type="InterPro" id="IPR003347">
    <property type="entry name" value="JmjC_dom"/>
</dbReference>
<dbReference type="Proteomes" id="UP000006039">
    <property type="component" value="Unassembled WGS sequence"/>
</dbReference>
<dbReference type="HOGENOM" id="CLU_289685_0_0_1"/>
<sequence>MAAESQDLVNFTLTKAQFEQLPAEARAFLNATKSASRSAGRRAAAITNQGLHQQAEEQVQEQQKEEQLQTLLASFPQEKLSYLLTPFLAQLKRQPQAKQDGSQFGYEPREADSEVSQLKNEVARLEQQLQAKEQDEEDKRMRRLLAETDKTNKRLQAEVERLKKEAEENAKLAEQQKRPGVPPPSPAAEPPALAFVSLPAPTRDGQAVPASNDSVQAVPDSNAGGDPSNDHDEAGAGPLPISTAAPPTANSGSAGSSGSPSSPASVSSRGPPSDGQPLADIHTASSVDPEGSPEIDMLDADSPSSRSGAETRAADHSPQSISHHKGRATAGILAAALSDSEGQHGDKVIIEHSSAAPFTSATFRPTRKQLPNGRTRSQVDAAPQVQSTLVPPPPSGQGNNNPATFHEGVKYQWRPCEGDKILVLEPSLDQYSDLKEGPEDRRPLLFTVAENLGARNRGAVVIKIPEECRPVLPPQPAQTKKCTTYRPMPVKDDFWRLYTVYETQTLPSLDGDTSGVGSGLTVAVGEHERRISEASKEDPESIKGVAYLTDIPAHSAQEREDALLPPESPIWHIRDNKLPREGVPGRPCVPGLHTPTAYRGTKSAPFAWHLEDLSLGAINLLYIGRKVWFVTEPASSNKATGVFSNALGAKADHDQFLRHQALHGGIEHLRNKGVSTIGFMQEPWEMVIVYPGAYHSGFSVTDTLAEAVNYADRLYTFPKMYKPCDERCHKDQEPITRELVFPSEAEIIPVGEAGSAVRRSSRQIATLLPAPAKNSMGSPRGPQKRKRSTGEPGLARHTGQRNSKSHEPENRQGGLQDEPPAKQKKNTPSSQAIAEELTGPHAIERIMRYARSWKEWHSSPVLPTLANKQTQPHDATSEGSKYLELGWDWEEKAEISKIVGALLATHGLKKLYDIVPGGMYNGSRVRQLPTALSDKVRAGLRTKLSDDAFRSKLKRLRKFLKIGEDYLPFMSCATLTSSSAALGHLERLADDEIAELRDKLDSDLKAKIFAAMGSEFRTMILKTLGREPDTTHIDRVLELLANNLNGWSGAQVESGQSE</sequence>
<dbReference type="STRING" id="644352.J3PJ48"/>
<dbReference type="Pfam" id="PF02373">
    <property type="entry name" value="JmjC"/>
    <property type="match status" value="1"/>
</dbReference>
<keyword evidence="5" id="KW-1185">Reference proteome</keyword>
<organism evidence="3">
    <name type="scientific">Gaeumannomyces tritici (strain R3-111a-1)</name>
    <name type="common">Wheat and barley take-all root rot fungus</name>
    <name type="synonym">Gaeumannomyces graminis var. tritici</name>
    <dbReference type="NCBI Taxonomy" id="644352"/>
    <lineage>
        <taxon>Eukaryota</taxon>
        <taxon>Fungi</taxon>
        <taxon>Dikarya</taxon>
        <taxon>Ascomycota</taxon>
        <taxon>Pezizomycotina</taxon>
        <taxon>Sordariomycetes</taxon>
        <taxon>Sordariomycetidae</taxon>
        <taxon>Magnaporthales</taxon>
        <taxon>Magnaporthaceae</taxon>
        <taxon>Gaeumannomyces</taxon>
    </lineage>
</organism>
<feature type="domain" description="JmjC" evidence="2">
    <location>
        <begin position="553"/>
        <end position="727"/>
    </location>
</feature>
<dbReference type="GO" id="GO:0000785">
    <property type="term" value="C:chromatin"/>
    <property type="evidence" value="ECO:0007669"/>
    <property type="project" value="TreeGrafter"/>
</dbReference>
<feature type="region of interest" description="Disordered" evidence="1">
    <location>
        <begin position="94"/>
        <end position="117"/>
    </location>
</feature>
<reference evidence="3" key="3">
    <citation type="submission" date="2010-09" db="EMBL/GenBank/DDBJ databases">
        <title>Annotation of Gaeumannomyces graminis var. tritici R3-111a-1.</title>
        <authorList>
            <consortium name="The Broad Institute Genome Sequencing Platform"/>
            <person name="Ma L.-J."/>
            <person name="Dead R."/>
            <person name="Young S.K."/>
            <person name="Zeng Q."/>
            <person name="Gargeya S."/>
            <person name="Fitzgerald M."/>
            <person name="Haas B."/>
            <person name="Abouelleil A."/>
            <person name="Alvarado L."/>
            <person name="Arachchi H.M."/>
            <person name="Berlin A."/>
            <person name="Brown A."/>
            <person name="Chapman S.B."/>
            <person name="Chen Z."/>
            <person name="Dunbar C."/>
            <person name="Freedman E."/>
            <person name="Gearin G."/>
            <person name="Gellesch M."/>
            <person name="Goldberg J."/>
            <person name="Griggs A."/>
            <person name="Gujja S."/>
            <person name="Heiman D."/>
            <person name="Howarth C."/>
            <person name="Larson L."/>
            <person name="Lui A."/>
            <person name="MacDonald P.J.P."/>
            <person name="Mehta T."/>
            <person name="Montmayeur A."/>
            <person name="Murphy C."/>
            <person name="Neiman D."/>
            <person name="Pearson M."/>
            <person name="Priest M."/>
            <person name="Roberts A."/>
            <person name="Saif S."/>
            <person name="Shea T."/>
            <person name="Shenoy N."/>
            <person name="Sisk P."/>
            <person name="Stolte C."/>
            <person name="Sykes S."/>
            <person name="Yandava C."/>
            <person name="Wortman J."/>
            <person name="Nusbaum C."/>
            <person name="Birren B."/>
        </authorList>
    </citation>
    <scope>NUCLEOTIDE SEQUENCE</scope>
    <source>
        <strain evidence="3">R3-111a-1</strain>
    </source>
</reference>
<feature type="compositionally biased region" description="Basic and acidic residues" evidence="1">
    <location>
        <begin position="145"/>
        <end position="177"/>
    </location>
</feature>
<reference evidence="5" key="1">
    <citation type="submission" date="2010-07" db="EMBL/GenBank/DDBJ databases">
        <title>The genome sequence of Gaeumannomyces graminis var. tritici strain R3-111a-1.</title>
        <authorList>
            <consortium name="The Broad Institute Genome Sequencing Platform"/>
            <person name="Ma L.-J."/>
            <person name="Dead R."/>
            <person name="Young S."/>
            <person name="Zeng Q."/>
            <person name="Koehrsen M."/>
            <person name="Alvarado L."/>
            <person name="Berlin A."/>
            <person name="Chapman S.B."/>
            <person name="Chen Z."/>
            <person name="Freedman E."/>
            <person name="Gellesch M."/>
            <person name="Goldberg J."/>
            <person name="Griggs A."/>
            <person name="Gujja S."/>
            <person name="Heilman E.R."/>
            <person name="Heiman D."/>
            <person name="Hepburn T."/>
            <person name="Howarth C."/>
            <person name="Jen D."/>
            <person name="Larson L."/>
            <person name="Mehta T."/>
            <person name="Neiman D."/>
            <person name="Pearson M."/>
            <person name="Roberts A."/>
            <person name="Saif S."/>
            <person name="Shea T."/>
            <person name="Shenoy N."/>
            <person name="Sisk P."/>
            <person name="Stolte C."/>
            <person name="Sykes S."/>
            <person name="Walk T."/>
            <person name="White J."/>
            <person name="Yandava C."/>
            <person name="Haas B."/>
            <person name="Nusbaum C."/>
            <person name="Birren B."/>
        </authorList>
    </citation>
    <scope>NUCLEOTIDE SEQUENCE [LARGE SCALE GENOMIC DNA]</scope>
    <source>
        <strain evidence="5">R3-111a-1</strain>
    </source>
</reference>
<dbReference type="eggNOG" id="KOG0958">
    <property type="taxonomic scope" value="Eukaryota"/>
</dbReference>
<dbReference type="EMBL" id="GL385409">
    <property type="protein sequence ID" value="EJT68942.1"/>
    <property type="molecule type" value="Genomic_DNA"/>
</dbReference>
<dbReference type="OrthoDB" id="4152543at2759"/>
<feature type="region of interest" description="Disordered" evidence="1">
    <location>
        <begin position="767"/>
        <end position="839"/>
    </location>
</feature>
<evidence type="ECO:0000313" key="5">
    <source>
        <dbReference type="Proteomes" id="UP000006039"/>
    </source>
</evidence>